<feature type="transmembrane region" description="Helical" evidence="1">
    <location>
        <begin position="335"/>
        <end position="354"/>
    </location>
</feature>
<protein>
    <submittedName>
        <fullName evidence="2">Uncharacterized protein</fullName>
    </submittedName>
</protein>
<reference evidence="2 3" key="1">
    <citation type="submission" date="2015-11" db="EMBL/GenBank/DDBJ databases">
        <title>Solirubrum puertoriconensis gen. nov. an environmental bacteria isolated in Puerto Rico.</title>
        <authorList>
            <person name="Cuebas-Irizarry M.F."/>
            <person name="Montalvo-Rodriguez R."/>
        </authorList>
    </citation>
    <scope>NUCLEOTIDE SEQUENCE [LARGE SCALE GENOMIC DNA]</scope>
    <source>
        <strain evidence="2 3">MC1A</strain>
    </source>
</reference>
<sequence>MRSAHWLLLLPLLLDLGYSYVQHLNVPHDGDMVAHVLPRPWYTLILDDPLGLKVLLQNQYYSSPNRYFAFATLYQYMHNVPLWLQAFVDPIYSTYMACAIAKTIIQAALISLLAYYAGERVSLSAKVFLIAALLATPFFQTAGFHEEIGIIDRSITYTIFYALPLALLLVYFLPFYRRFFAQAQKQVSVIWHIILPAFAVVLALNGPLIPAVAGLMSGAMLLYLWQRNYSQRSNSSETFVIKAWSAIRNLPWGVTAQFCFLILVCAYSLYIGTHNSENITTYTLAQRYEKLWLGIPIMLGGSWAFPLLFFATLFNVAVVAFGFKDEKAKALRKTALWLLALAALYLALLPLGGYRDVRPYILRRDTIIPVTLCFIYLFSTTSIYLLSRFANGYKYAYIAALAALVWFYSATDRSNLRENNCEVAALQTIAQSKEKVVHLESDCSIMNWGTITDSKYSEEQGKMLHYWRITKEEKRFYH</sequence>
<name>A0A9X0HLV5_SOLP1</name>
<evidence type="ECO:0000313" key="2">
    <source>
        <dbReference type="EMBL" id="KUG08376.1"/>
    </source>
</evidence>
<proteinExistence type="predicted"/>
<feature type="transmembrane region" description="Helical" evidence="1">
    <location>
        <begin position="188"/>
        <end position="205"/>
    </location>
</feature>
<keyword evidence="1" id="KW-0812">Transmembrane</keyword>
<keyword evidence="3" id="KW-1185">Reference proteome</keyword>
<keyword evidence="1" id="KW-0472">Membrane</keyword>
<feature type="transmembrane region" description="Helical" evidence="1">
    <location>
        <begin position="366"/>
        <end position="386"/>
    </location>
</feature>
<dbReference type="AlphaFoldDB" id="A0A9X0HLV5"/>
<keyword evidence="1" id="KW-1133">Transmembrane helix</keyword>
<comment type="caution">
    <text evidence="2">The sequence shown here is derived from an EMBL/GenBank/DDBJ whole genome shotgun (WGS) entry which is preliminary data.</text>
</comment>
<dbReference type="Proteomes" id="UP000054223">
    <property type="component" value="Unassembled WGS sequence"/>
</dbReference>
<organism evidence="2 3">
    <name type="scientific">Solirubrum puertoriconensis</name>
    <dbReference type="NCBI Taxonomy" id="1751427"/>
    <lineage>
        <taxon>Bacteria</taxon>
        <taxon>Pseudomonadati</taxon>
        <taxon>Bacteroidota</taxon>
        <taxon>Cytophagia</taxon>
        <taxon>Cytophagales</taxon>
    </lineage>
</organism>
<feature type="transmembrane region" description="Helical" evidence="1">
    <location>
        <begin position="393"/>
        <end position="411"/>
    </location>
</feature>
<feature type="transmembrane region" description="Helical" evidence="1">
    <location>
        <begin position="155"/>
        <end position="176"/>
    </location>
</feature>
<feature type="transmembrane region" description="Helical" evidence="1">
    <location>
        <begin position="123"/>
        <end position="143"/>
    </location>
</feature>
<feature type="transmembrane region" description="Helical" evidence="1">
    <location>
        <begin position="92"/>
        <end position="116"/>
    </location>
</feature>
<accession>A0A9X0HLV5</accession>
<evidence type="ECO:0000256" key="1">
    <source>
        <dbReference type="SAM" id="Phobius"/>
    </source>
</evidence>
<dbReference type="EMBL" id="LNAL01000006">
    <property type="protein sequence ID" value="KUG08376.1"/>
    <property type="molecule type" value="Genomic_DNA"/>
</dbReference>
<gene>
    <name evidence="2" type="ORF">ASU33_09400</name>
</gene>
<feature type="transmembrane region" description="Helical" evidence="1">
    <location>
        <begin position="291"/>
        <end position="323"/>
    </location>
</feature>
<evidence type="ECO:0000313" key="3">
    <source>
        <dbReference type="Proteomes" id="UP000054223"/>
    </source>
</evidence>
<feature type="transmembrane region" description="Helical" evidence="1">
    <location>
        <begin position="250"/>
        <end position="271"/>
    </location>
</feature>